<keyword evidence="3" id="KW-1185">Reference proteome</keyword>
<protein>
    <submittedName>
        <fullName evidence="2">Uncharacterized protein</fullName>
    </submittedName>
</protein>
<name>A0AAD4MGV3_9BILA</name>
<feature type="chain" id="PRO_5041919985" evidence="1">
    <location>
        <begin position="23"/>
        <end position="91"/>
    </location>
</feature>
<dbReference type="EMBL" id="JAKKPZ010000507">
    <property type="protein sequence ID" value="KAI1694458.1"/>
    <property type="molecule type" value="Genomic_DNA"/>
</dbReference>
<evidence type="ECO:0000313" key="2">
    <source>
        <dbReference type="EMBL" id="KAI1694458.1"/>
    </source>
</evidence>
<comment type="caution">
    <text evidence="2">The sequence shown here is derived from an EMBL/GenBank/DDBJ whole genome shotgun (WGS) entry which is preliminary data.</text>
</comment>
<keyword evidence="1" id="KW-0732">Signal</keyword>
<proteinExistence type="predicted"/>
<dbReference type="AlphaFoldDB" id="A0AAD4MGV3"/>
<gene>
    <name evidence="2" type="ORF">DdX_20102</name>
</gene>
<sequence>MSSSKMVIIALLVFALALVGEAAKRHRWNMAAGTTCSNGSTQTVSSALQDCEPTQCQTCVDLCAACTQSGRTCSGCTCDPVGCPFCICDCS</sequence>
<evidence type="ECO:0000256" key="1">
    <source>
        <dbReference type="SAM" id="SignalP"/>
    </source>
</evidence>
<dbReference type="Proteomes" id="UP001201812">
    <property type="component" value="Unassembled WGS sequence"/>
</dbReference>
<feature type="signal peptide" evidence="1">
    <location>
        <begin position="1"/>
        <end position="22"/>
    </location>
</feature>
<organism evidence="2 3">
    <name type="scientific">Ditylenchus destructor</name>
    <dbReference type="NCBI Taxonomy" id="166010"/>
    <lineage>
        <taxon>Eukaryota</taxon>
        <taxon>Metazoa</taxon>
        <taxon>Ecdysozoa</taxon>
        <taxon>Nematoda</taxon>
        <taxon>Chromadorea</taxon>
        <taxon>Rhabditida</taxon>
        <taxon>Tylenchina</taxon>
        <taxon>Tylenchomorpha</taxon>
        <taxon>Sphaerularioidea</taxon>
        <taxon>Anguinidae</taxon>
        <taxon>Anguininae</taxon>
        <taxon>Ditylenchus</taxon>
    </lineage>
</organism>
<evidence type="ECO:0000313" key="3">
    <source>
        <dbReference type="Proteomes" id="UP001201812"/>
    </source>
</evidence>
<reference evidence="2" key="1">
    <citation type="submission" date="2022-01" db="EMBL/GenBank/DDBJ databases">
        <title>Genome Sequence Resource for Two Populations of Ditylenchus destructor, the Migratory Endoparasitic Phytonematode.</title>
        <authorList>
            <person name="Zhang H."/>
            <person name="Lin R."/>
            <person name="Xie B."/>
        </authorList>
    </citation>
    <scope>NUCLEOTIDE SEQUENCE</scope>
    <source>
        <strain evidence="2">BazhouSP</strain>
    </source>
</reference>
<accession>A0AAD4MGV3</accession>